<accession>A0A9W7BA27</accession>
<reference evidence="4" key="1">
    <citation type="journal article" date="2023" name="Commun. Biol.">
        <title>Genome analysis of Parmales, the sister group of diatoms, reveals the evolutionary specialization of diatoms from phago-mixotrophs to photoautotrophs.</title>
        <authorList>
            <person name="Ban H."/>
            <person name="Sato S."/>
            <person name="Yoshikawa S."/>
            <person name="Yamada K."/>
            <person name="Nakamura Y."/>
            <person name="Ichinomiya M."/>
            <person name="Sato N."/>
            <person name="Blanc-Mathieu R."/>
            <person name="Endo H."/>
            <person name="Kuwata A."/>
            <person name="Ogata H."/>
        </authorList>
    </citation>
    <scope>NUCLEOTIDE SEQUENCE [LARGE SCALE GENOMIC DNA]</scope>
    <source>
        <strain evidence="4">NIES 3701</strain>
    </source>
</reference>
<dbReference type="InterPro" id="IPR029058">
    <property type="entry name" value="AB_hydrolase_fold"/>
</dbReference>
<dbReference type="Gene3D" id="3.40.50.1820">
    <property type="entry name" value="alpha/beta hydrolase"/>
    <property type="match status" value="1"/>
</dbReference>
<dbReference type="SUPFAM" id="SSF53474">
    <property type="entry name" value="alpha/beta-Hydrolases"/>
    <property type="match status" value="1"/>
</dbReference>
<dbReference type="InterPro" id="IPR000073">
    <property type="entry name" value="AB_hydrolase_1"/>
</dbReference>
<dbReference type="OrthoDB" id="408373at2759"/>
<dbReference type="Proteomes" id="UP001165085">
    <property type="component" value="Unassembled WGS sequence"/>
</dbReference>
<evidence type="ECO:0000313" key="4">
    <source>
        <dbReference type="Proteomes" id="UP001165085"/>
    </source>
</evidence>
<dbReference type="AlphaFoldDB" id="A0A9W7BA27"/>
<gene>
    <name evidence="3" type="ORF">TrST_g12300</name>
</gene>
<evidence type="ECO:0000259" key="2">
    <source>
        <dbReference type="Pfam" id="PF12697"/>
    </source>
</evidence>
<dbReference type="EMBL" id="BRXY01000290">
    <property type="protein sequence ID" value="GMH84180.1"/>
    <property type="molecule type" value="Genomic_DNA"/>
</dbReference>
<feature type="domain" description="AB hydrolase-1" evidence="2">
    <location>
        <begin position="80"/>
        <end position="318"/>
    </location>
</feature>
<protein>
    <recommendedName>
        <fullName evidence="2">AB hydrolase-1 domain-containing protein</fullName>
    </recommendedName>
</protein>
<keyword evidence="1" id="KW-0732">Signal</keyword>
<sequence>MLPTLRRALILIVPLLIALTLQSLQTSPPFPLAYKLIDISLEVVLKTLVAGRDVYIETSWDKSRAITIPCPNSDPARPPLVLFHGVTSKAADLLPVALAVKYQKTFSEIVIIDLQGHGETDMCDDDITFSFEGMTGMALETLDALFPTNSEDAVLAGNSLGGLILFQVGLRGRKNPLYMISPGGAPSTASELAALSEVFGIKTHSSAVTFFKTMLSEKRYKPSLFVNIMAFGCLHRTASQNVKRIFKTLTSPDEETYKHDMSNFVATAGLFWGKEERLLADNDLQYFKRKLSPFLVGPVDEPDYFGHVPFFDDPFGVARYIGQFADRVIADKSKRSE</sequence>
<proteinExistence type="predicted"/>
<evidence type="ECO:0000256" key="1">
    <source>
        <dbReference type="SAM" id="SignalP"/>
    </source>
</evidence>
<organism evidence="3 4">
    <name type="scientific">Triparma strigata</name>
    <dbReference type="NCBI Taxonomy" id="1606541"/>
    <lineage>
        <taxon>Eukaryota</taxon>
        <taxon>Sar</taxon>
        <taxon>Stramenopiles</taxon>
        <taxon>Ochrophyta</taxon>
        <taxon>Bolidophyceae</taxon>
        <taxon>Parmales</taxon>
        <taxon>Triparmaceae</taxon>
        <taxon>Triparma</taxon>
    </lineage>
</organism>
<feature type="chain" id="PRO_5040923665" description="AB hydrolase-1 domain-containing protein" evidence="1">
    <location>
        <begin position="27"/>
        <end position="337"/>
    </location>
</feature>
<keyword evidence="4" id="KW-1185">Reference proteome</keyword>
<feature type="signal peptide" evidence="1">
    <location>
        <begin position="1"/>
        <end position="26"/>
    </location>
</feature>
<name>A0A9W7BA27_9STRA</name>
<evidence type="ECO:0000313" key="3">
    <source>
        <dbReference type="EMBL" id="GMH84180.1"/>
    </source>
</evidence>
<dbReference type="Pfam" id="PF12697">
    <property type="entry name" value="Abhydrolase_6"/>
    <property type="match status" value="1"/>
</dbReference>
<comment type="caution">
    <text evidence="3">The sequence shown here is derived from an EMBL/GenBank/DDBJ whole genome shotgun (WGS) entry which is preliminary data.</text>
</comment>